<evidence type="ECO:0000256" key="1">
    <source>
        <dbReference type="SAM" id="MobiDB-lite"/>
    </source>
</evidence>
<evidence type="ECO:0000313" key="3">
    <source>
        <dbReference type="Proteomes" id="UP000324222"/>
    </source>
</evidence>
<comment type="caution">
    <text evidence="2">The sequence shown here is derived from an EMBL/GenBank/DDBJ whole genome shotgun (WGS) entry which is preliminary data.</text>
</comment>
<name>A0A5B7DP80_PORTR</name>
<dbReference type="EMBL" id="VSRR010001184">
    <property type="protein sequence ID" value="MPC23268.1"/>
    <property type="molecule type" value="Genomic_DNA"/>
</dbReference>
<dbReference type="AlphaFoldDB" id="A0A5B7DP80"/>
<feature type="region of interest" description="Disordered" evidence="1">
    <location>
        <begin position="1"/>
        <end position="40"/>
    </location>
</feature>
<sequence>MHWSPYSRRLGSRHSSRHTKIKLKRDESRHPPGLTSGPHLPWNHVLAASQQVPRGSPHGTHCP</sequence>
<reference evidence="2 3" key="1">
    <citation type="submission" date="2019-05" db="EMBL/GenBank/DDBJ databases">
        <title>Another draft genome of Portunus trituberculatus and its Hox gene families provides insights of decapod evolution.</title>
        <authorList>
            <person name="Jeong J.-H."/>
            <person name="Song I."/>
            <person name="Kim S."/>
            <person name="Choi T."/>
            <person name="Kim D."/>
            <person name="Ryu S."/>
            <person name="Kim W."/>
        </authorList>
    </citation>
    <scope>NUCLEOTIDE SEQUENCE [LARGE SCALE GENOMIC DNA]</scope>
    <source>
        <tissue evidence="2">Muscle</tissue>
    </source>
</reference>
<organism evidence="2 3">
    <name type="scientific">Portunus trituberculatus</name>
    <name type="common">Swimming crab</name>
    <name type="synonym">Neptunus trituberculatus</name>
    <dbReference type="NCBI Taxonomy" id="210409"/>
    <lineage>
        <taxon>Eukaryota</taxon>
        <taxon>Metazoa</taxon>
        <taxon>Ecdysozoa</taxon>
        <taxon>Arthropoda</taxon>
        <taxon>Crustacea</taxon>
        <taxon>Multicrustacea</taxon>
        <taxon>Malacostraca</taxon>
        <taxon>Eumalacostraca</taxon>
        <taxon>Eucarida</taxon>
        <taxon>Decapoda</taxon>
        <taxon>Pleocyemata</taxon>
        <taxon>Brachyura</taxon>
        <taxon>Eubrachyura</taxon>
        <taxon>Portunoidea</taxon>
        <taxon>Portunidae</taxon>
        <taxon>Portuninae</taxon>
        <taxon>Portunus</taxon>
    </lineage>
</organism>
<protein>
    <submittedName>
        <fullName evidence="2">Uncharacterized protein</fullName>
    </submittedName>
</protein>
<proteinExistence type="predicted"/>
<evidence type="ECO:0000313" key="2">
    <source>
        <dbReference type="EMBL" id="MPC23268.1"/>
    </source>
</evidence>
<keyword evidence="3" id="KW-1185">Reference proteome</keyword>
<accession>A0A5B7DP80</accession>
<gene>
    <name evidence="2" type="ORF">E2C01_016308</name>
</gene>
<dbReference type="Proteomes" id="UP000324222">
    <property type="component" value="Unassembled WGS sequence"/>
</dbReference>
<feature type="compositionally biased region" description="Basic residues" evidence="1">
    <location>
        <begin position="10"/>
        <end position="23"/>
    </location>
</feature>